<dbReference type="Pfam" id="PF00005">
    <property type="entry name" value="ABC_tran"/>
    <property type="match status" value="1"/>
</dbReference>
<feature type="region of interest" description="Disordered" evidence="5">
    <location>
        <begin position="287"/>
        <end position="306"/>
    </location>
</feature>
<dbReference type="Proteomes" id="UP000539538">
    <property type="component" value="Unassembled WGS sequence"/>
</dbReference>
<dbReference type="PROSITE" id="PS00211">
    <property type="entry name" value="ABC_TRANSPORTER_1"/>
    <property type="match status" value="1"/>
</dbReference>
<dbReference type="SMART" id="SM00382">
    <property type="entry name" value="AAA"/>
    <property type="match status" value="1"/>
</dbReference>
<dbReference type="InterPro" id="IPR050093">
    <property type="entry name" value="ABC_SmlMolc_Importer"/>
</dbReference>
<dbReference type="Pfam" id="PF08402">
    <property type="entry name" value="TOBE_2"/>
    <property type="match status" value="1"/>
</dbReference>
<evidence type="ECO:0000256" key="4">
    <source>
        <dbReference type="ARBA" id="ARBA00022840"/>
    </source>
</evidence>
<organism evidence="7 8">
    <name type="scientific">Aminobacter niigataensis</name>
    <dbReference type="NCBI Taxonomy" id="83265"/>
    <lineage>
        <taxon>Bacteria</taxon>
        <taxon>Pseudomonadati</taxon>
        <taxon>Pseudomonadota</taxon>
        <taxon>Alphaproteobacteria</taxon>
        <taxon>Hyphomicrobiales</taxon>
        <taxon>Phyllobacteriaceae</taxon>
        <taxon>Aminobacter</taxon>
    </lineage>
</organism>
<evidence type="ECO:0000256" key="2">
    <source>
        <dbReference type="ARBA" id="ARBA00022448"/>
    </source>
</evidence>
<accession>A0ABR6L628</accession>
<dbReference type="InterPro" id="IPR003439">
    <property type="entry name" value="ABC_transporter-like_ATP-bd"/>
</dbReference>
<comment type="caution">
    <text evidence="7">The sequence shown here is derived from an EMBL/GenBank/DDBJ whole genome shotgun (WGS) entry which is preliminary data.</text>
</comment>
<feature type="compositionally biased region" description="Low complexity" evidence="5">
    <location>
        <begin position="289"/>
        <end position="306"/>
    </location>
</feature>
<feature type="domain" description="ABC transporter" evidence="6">
    <location>
        <begin position="4"/>
        <end position="234"/>
    </location>
</feature>
<evidence type="ECO:0000259" key="6">
    <source>
        <dbReference type="PROSITE" id="PS50893"/>
    </source>
</evidence>
<evidence type="ECO:0000256" key="3">
    <source>
        <dbReference type="ARBA" id="ARBA00022741"/>
    </source>
</evidence>
<keyword evidence="8" id="KW-1185">Reference proteome</keyword>
<dbReference type="SUPFAM" id="SSF50331">
    <property type="entry name" value="MOP-like"/>
    <property type="match status" value="1"/>
</dbReference>
<dbReference type="PROSITE" id="PS50893">
    <property type="entry name" value="ABC_TRANSPORTER_2"/>
    <property type="match status" value="1"/>
</dbReference>
<proteinExistence type="inferred from homology"/>
<gene>
    <name evidence="7" type="ORF">GGQ99_004024</name>
</gene>
<dbReference type="Gene3D" id="2.40.50.100">
    <property type="match status" value="1"/>
</dbReference>
<keyword evidence="2" id="KW-0813">Transport</keyword>
<dbReference type="InterPro" id="IPR017871">
    <property type="entry name" value="ABC_transporter-like_CS"/>
</dbReference>
<protein>
    <submittedName>
        <fullName evidence="7">Spermidine/putrescine transport system ATP-binding protein</fullName>
    </submittedName>
</protein>
<name>A0ABR6L628_9HYPH</name>
<comment type="similarity">
    <text evidence="1">Belongs to the ABC transporter superfamily.</text>
</comment>
<dbReference type="InterPro" id="IPR003593">
    <property type="entry name" value="AAA+_ATPase"/>
</dbReference>
<sequence length="367" mass="39599">MTALTIDRINKRYGNLHILKDISIPIGQGEFVSLLGPSGCGKTTTLRCIAGFERPDTGRILFGERDVTRALPEQRDIGMVFQSYALFPHMTVAENLSFGLEVRKVAPADRQRRIADVLAMVRLEGYDKRYPRELSGGQQQRVALARALVIEPSVLLLDEPLANLDATLRDEMRFFIRDLQQRVGITSIYVTHDQAEAMVMSDKIVVMNAGTISQFGSPREIYERPASQSVAGFIGRSNTISGKIAEALGQDGYKVETPCGSIGATGPAGLSKGAEVKIMIRPENISTRSQAASGHQQGAGAEEAGSGENVLAGSVVNSVYQGSANQLAVKLGSGDRVIVDVNGRNPLEVGEQVALRFAARDTWLLAS</sequence>
<keyword evidence="3" id="KW-0547">Nucleotide-binding</keyword>
<dbReference type="InterPro" id="IPR008995">
    <property type="entry name" value="Mo/tungstate-bd_C_term_dom"/>
</dbReference>
<dbReference type="InterPro" id="IPR027417">
    <property type="entry name" value="P-loop_NTPase"/>
</dbReference>
<evidence type="ECO:0000313" key="8">
    <source>
        <dbReference type="Proteomes" id="UP000539538"/>
    </source>
</evidence>
<dbReference type="InterPro" id="IPR013611">
    <property type="entry name" value="Transp-assoc_OB_typ2"/>
</dbReference>
<evidence type="ECO:0000313" key="7">
    <source>
        <dbReference type="EMBL" id="MBB4652248.1"/>
    </source>
</evidence>
<dbReference type="GO" id="GO:0005524">
    <property type="term" value="F:ATP binding"/>
    <property type="evidence" value="ECO:0007669"/>
    <property type="project" value="UniProtKB-KW"/>
</dbReference>
<dbReference type="RefSeq" id="WP_108610085.1">
    <property type="nucleotide sequence ID" value="NZ_BAAAVZ010000009.1"/>
</dbReference>
<dbReference type="PANTHER" id="PTHR42781:SF4">
    <property type="entry name" value="SPERMIDINE_PUTRESCINE IMPORT ATP-BINDING PROTEIN POTA"/>
    <property type="match status" value="1"/>
</dbReference>
<dbReference type="SUPFAM" id="SSF52540">
    <property type="entry name" value="P-loop containing nucleoside triphosphate hydrolases"/>
    <property type="match status" value="1"/>
</dbReference>
<reference evidence="7 8" key="1">
    <citation type="submission" date="2020-08" db="EMBL/GenBank/DDBJ databases">
        <title>Genomic Encyclopedia of Type Strains, Phase IV (KMG-IV): sequencing the most valuable type-strain genomes for metagenomic binning, comparative biology and taxonomic classification.</title>
        <authorList>
            <person name="Goeker M."/>
        </authorList>
    </citation>
    <scope>NUCLEOTIDE SEQUENCE [LARGE SCALE GENOMIC DNA]</scope>
    <source>
        <strain evidence="7 8">DSM 7050</strain>
    </source>
</reference>
<dbReference type="EMBL" id="JACHOT010000006">
    <property type="protein sequence ID" value="MBB4652248.1"/>
    <property type="molecule type" value="Genomic_DNA"/>
</dbReference>
<evidence type="ECO:0000256" key="1">
    <source>
        <dbReference type="ARBA" id="ARBA00005417"/>
    </source>
</evidence>
<evidence type="ECO:0000256" key="5">
    <source>
        <dbReference type="SAM" id="MobiDB-lite"/>
    </source>
</evidence>
<dbReference type="PANTHER" id="PTHR42781">
    <property type="entry name" value="SPERMIDINE/PUTRESCINE IMPORT ATP-BINDING PROTEIN POTA"/>
    <property type="match status" value="1"/>
</dbReference>
<dbReference type="Gene3D" id="3.40.50.300">
    <property type="entry name" value="P-loop containing nucleotide triphosphate hydrolases"/>
    <property type="match status" value="1"/>
</dbReference>
<keyword evidence="4 7" id="KW-0067">ATP-binding</keyword>